<organism evidence="2 3">
    <name type="scientific">Methylobacterium indicum</name>
    <dbReference type="NCBI Taxonomy" id="1775910"/>
    <lineage>
        <taxon>Bacteria</taxon>
        <taxon>Pseudomonadati</taxon>
        <taxon>Pseudomonadota</taxon>
        <taxon>Alphaproteobacteria</taxon>
        <taxon>Hyphomicrobiales</taxon>
        <taxon>Methylobacteriaceae</taxon>
        <taxon>Methylobacterium</taxon>
    </lineage>
</organism>
<name>A0A8H8WNT9_9HYPH</name>
<proteinExistence type="predicted"/>
<dbReference type="AlphaFoldDB" id="A0A8H8WNT9"/>
<dbReference type="Proteomes" id="UP000663508">
    <property type="component" value="Chromosome"/>
</dbReference>
<reference evidence="2" key="1">
    <citation type="submission" date="2020-11" db="EMBL/GenBank/DDBJ databases">
        <title>Complete genome sequence of a novel pathogenic Methylobacterium strain isolated from rice in Vietnam.</title>
        <authorList>
            <person name="Lai K."/>
            <person name="Okazaki S."/>
            <person name="Higashi K."/>
            <person name="Mori H."/>
            <person name="Toyoda A."/>
            <person name="Kurokawa K."/>
        </authorList>
    </citation>
    <scope>NUCLEOTIDE SEQUENCE</scope>
    <source>
        <strain evidence="2">VL1</strain>
    </source>
</reference>
<protein>
    <submittedName>
        <fullName evidence="2">Uncharacterized protein</fullName>
    </submittedName>
</protein>
<dbReference type="SUPFAM" id="SSF56300">
    <property type="entry name" value="Metallo-dependent phosphatases"/>
    <property type="match status" value="1"/>
</dbReference>
<evidence type="ECO:0000313" key="2">
    <source>
        <dbReference type="EMBL" id="BCM81593.1"/>
    </source>
</evidence>
<dbReference type="InterPro" id="IPR029052">
    <property type="entry name" value="Metallo-depent_PP-like"/>
</dbReference>
<evidence type="ECO:0000256" key="1">
    <source>
        <dbReference type="SAM" id="MobiDB-lite"/>
    </source>
</evidence>
<dbReference type="RefSeq" id="WP_244748808.1">
    <property type="nucleotide sequence ID" value="NZ_AP024145.1"/>
</dbReference>
<gene>
    <name evidence="2" type="ORF">mvi_00540</name>
</gene>
<evidence type="ECO:0000313" key="3">
    <source>
        <dbReference type="Proteomes" id="UP000663508"/>
    </source>
</evidence>
<feature type="region of interest" description="Disordered" evidence="1">
    <location>
        <begin position="74"/>
        <end position="94"/>
    </location>
</feature>
<sequence>MPLTRALDWLAERMPGVPVVYAPDNHDFWWDRGEERYTLADQMARGCELAARYGIHLLMNDAVMIGGPASPATRFGPTSASVRGPPAWHAVRPG</sequence>
<dbReference type="EMBL" id="AP024145">
    <property type="protein sequence ID" value="BCM81593.1"/>
    <property type="molecule type" value="Genomic_DNA"/>
</dbReference>
<dbReference type="KEGG" id="mind:mvi_00540"/>
<accession>A0A8H8WNT9</accession>